<dbReference type="Pfam" id="PF18582">
    <property type="entry name" value="HZS_alpha"/>
    <property type="match status" value="1"/>
</dbReference>
<evidence type="ECO:0000313" key="9">
    <source>
        <dbReference type="Proteomes" id="UP001204548"/>
    </source>
</evidence>
<keyword evidence="2 3" id="KW-0408">Iron</keyword>
<evidence type="ECO:0000259" key="5">
    <source>
        <dbReference type="PROSITE" id="PS51007"/>
    </source>
</evidence>
<evidence type="ECO:0000256" key="2">
    <source>
        <dbReference type="ARBA" id="ARBA00023004"/>
    </source>
</evidence>
<reference evidence="6" key="1">
    <citation type="submission" date="2022-08" db="EMBL/GenBank/DDBJ databases">
        <title>Genome Sequencing of Bacteroides fragilis Group Isolates with Nanopore Technology.</title>
        <authorList>
            <person name="Tisza M.J."/>
            <person name="Smith D."/>
            <person name="Dekker J.P."/>
        </authorList>
    </citation>
    <scope>NUCLEOTIDE SEQUENCE</scope>
    <source>
        <strain evidence="6">BFG-351</strain>
        <strain evidence="7">BFG-527</strain>
    </source>
</reference>
<dbReference type="SUPFAM" id="SSF48695">
    <property type="entry name" value="Multiheme cytochromes"/>
    <property type="match status" value="1"/>
</dbReference>
<organism evidence="6 9">
    <name type="scientific">Bacteroides faecis</name>
    <dbReference type="NCBI Taxonomy" id="674529"/>
    <lineage>
        <taxon>Bacteria</taxon>
        <taxon>Pseudomonadati</taxon>
        <taxon>Bacteroidota</taxon>
        <taxon>Bacteroidia</taxon>
        <taxon>Bacteroidales</taxon>
        <taxon>Bacteroidaceae</taxon>
        <taxon>Bacteroides</taxon>
    </lineage>
</organism>
<keyword evidence="8" id="KW-1185">Reference proteome</keyword>
<dbReference type="Proteomes" id="UP001060104">
    <property type="component" value="Chromosome"/>
</dbReference>
<dbReference type="GO" id="GO:0020037">
    <property type="term" value="F:heme binding"/>
    <property type="evidence" value="ECO:0007669"/>
    <property type="project" value="InterPro"/>
</dbReference>
<sequence>MIKSRLMKLLKWGMACCMLVSVVAWQTKDTSFQPIDTNGFIAEMQKQFAEVQAIRKKDNHREELDRKMRDTHRMLMHTYPVYYDWWLQDGQDAKNEKDGKDVNWFRGTLSRQLSMRLQKLNVTTTVNDTPESITAAFQAYLKACEARRAKRLASFTANSPEIVFTKFRTLRPSFFAYTEGASDARAECNYIAGGTLSKIKMNGIWAEEETLMTDEDGVYRDPNLHFDGQHLLFSWKKSAKEDDFHLYEMDLKTRDIKQLTFGKGHADIEGIYLPDENILFNSTRCGSAVDCWFTEVSNMYLCDREGRYMRQVGFDQVHTVTPTLLDDGRIVYTRWDYNDRGQVWAQPLFQMNPDGTGQAEYYGMNSWFPTTVAQTRQIPGTRKVMTVFMGHHTPQHGKLGIIDPEAGRDENEGTMFVAPLRKPEAERIDSYGQFTDQYQHPFPMNETDFLISYTPLGYYVGHPMEFGIYWMNVDGERELLVSDSKISCNQPILVAPRTRPFQRSSSVDYTKNDGVYYMQNIYEGNGLKGVKPGTIKQLRVVEIQFRAAGIGEVNGDDKGGGALASSPVGVGNAAWDVKRVIGVTDVYPDGSAFFKVPARRPLYFQALDENGRVVQTMRSWSTLQPNEVQSCVGCHEHKNTVPVAGHPVSMAMNKGIKALIPEDEMGERNFSYLKEIQPIWDKHCISCHDGVKQPMSLKGELQVLDKRSKRKYAQSYLSLTHARMDGPDGPWRGNAHHPEVNWISALSEPTLLPPYFAGSNTSNLIKRLEEGHGGTKLTPQEIRKVSLWIDLLVPQIGDYREANNWSQHDLEYYDRYDKKRKAARAEEQENIRQYIQSLQTKQQK</sequence>
<evidence type="ECO:0000256" key="1">
    <source>
        <dbReference type="ARBA" id="ARBA00022723"/>
    </source>
</evidence>
<evidence type="ECO:0000313" key="7">
    <source>
        <dbReference type="EMBL" id="UVQ77039.1"/>
    </source>
</evidence>
<dbReference type="AlphaFoldDB" id="A0AAW5NUR7"/>
<dbReference type="GO" id="GO:0046872">
    <property type="term" value="F:metal ion binding"/>
    <property type="evidence" value="ECO:0007669"/>
    <property type="project" value="UniProtKB-KW"/>
</dbReference>
<feature type="signal peptide" evidence="4">
    <location>
        <begin position="1"/>
        <end position="26"/>
    </location>
</feature>
<dbReference type="InterPro" id="IPR040698">
    <property type="entry name" value="HZS_alpha_mid"/>
</dbReference>
<evidence type="ECO:0000256" key="4">
    <source>
        <dbReference type="SAM" id="SignalP"/>
    </source>
</evidence>
<dbReference type="GO" id="GO:0009055">
    <property type="term" value="F:electron transfer activity"/>
    <property type="evidence" value="ECO:0007669"/>
    <property type="project" value="InterPro"/>
</dbReference>
<protein>
    <recommendedName>
        <fullName evidence="5">Cytochrome c domain-containing protein</fullName>
    </recommendedName>
</protein>
<keyword evidence="1 3" id="KW-0479">Metal-binding</keyword>
<gene>
    <name evidence="6" type="ORF">NXW97_10320</name>
    <name evidence="7" type="ORF">NXY30_12025</name>
</gene>
<proteinExistence type="predicted"/>
<evidence type="ECO:0000313" key="6">
    <source>
        <dbReference type="EMBL" id="MCS2792399.1"/>
    </source>
</evidence>
<feature type="domain" description="Cytochrome c" evidence="5">
    <location>
        <begin position="661"/>
        <end position="839"/>
    </location>
</feature>
<name>A0AAW5NUR7_9BACE</name>
<dbReference type="RefSeq" id="WP_029425368.1">
    <property type="nucleotide sequence ID" value="NZ_CACRSZ010000044.1"/>
</dbReference>
<dbReference type="InterPro" id="IPR009056">
    <property type="entry name" value="Cyt_c-like_dom"/>
</dbReference>
<dbReference type="Gene3D" id="2.120.10.30">
    <property type="entry name" value="TolB, C-terminal domain"/>
    <property type="match status" value="1"/>
</dbReference>
<keyword evidence="4" id="KW-0732">Signal</keyword>
<accession>A0AAW5NUR7</accession>
<dbReference type="SUPFAM" id="SSF69304">
    <property type="entry name" value="Tricorn protease N-terminal domain"/>
    <property type="match status" value="1"/>
</dbReference>
<dbReference type="InterPro" id="IPR036280">
    <property type="entry name" value="Multihaem_cyt_sf"/>
</dbReference>
<dbReference type="EMBL" id="JANUTS010000001">
    <property type="protein sequence ID" value="MCS2792399.1"/>
    <property type="molecule type" value="Genomic_DNA"/>
</dbReference>
<evidence type="ECO:0000256" key="3">
    <source>
        <dbReference type="PROSITE-ProRule" id="PRU00433"/>
    </source>
</evidence>
<dbReference type="EMBL" id="CP103141">
    <property type="protein sequence ID" value="UVQ77039.1"/>
    <property type="molecule type" value="Genomic_DNA"/>
</dbReference>
<dbReference type="InterPro" id="IPR011042">
    <property type="entry name" value="6-blade_b-propeller_TolB-like"/>
</dbReference>
<dbReference type="PROSITE" id="PS51007">
    <property type="entry name" value="CYTC"/>
    <property type="match status" value="1"/>
</dbReference>
<keyword evidence="3" id="KW-0349">Heme</keyword>
<feature type="chain" id="PRO_5043801010" description="Cytochrome c domain-containing protein" evidence="4">
    <location>
        <begin position="27"/>
        <end position="844"/>
    </location>
</feature>
<evidence type="ECO:0000313" key="8">
    <source>
        <dbReference type="Proteomes" id="UP001060104"/>
    </source>
</evidence>
<dbReference type="GeneID" id="69589214"/>
<dbReference type="Proteomes" id="UP001204548">
    <property type="component" value="Unassembled WGS sequence"/>
</dbReference>